<proteinExistence type="predicted"/>
<organism evidence="1">
    <name type="scientific">Macaca mulatta</name>
    <name type="common">Rhesus macaque</name>
    <dbReference type="NCBI Taxonomy" id="9544"/>
    <lineage>
        <taxon>Eukaryota</taxon>
        <taxon>Metazoa</taxon>
        <taxon>Chordata</taxon>
        <taxon>Craniata</taxon>
        <taxon>Vertebrata</taxon>
        <taxon>Euteleostomi</taxon>
        <taxon>Mammalia</taxon>
        <taxon>Eutheria</taxon>
        <taxon>Euarchontoglires</taxon>
        <taxon>Primates</taxon>
        <taxon>Haplorrhini</taxon>
        <taxon>Catarrhini</taxon>
        <taxon>Cercopithecidae</taxon>
        <taxon>Cercopithecinae</taxon>
        <taxon>Macaca</taxon>
    </lineage>
</organism>
<sequence>MLWEWGVDFGVSHKFPGDCIVQPQSRTSTPGSLLYPTACYRALKVRSSVAVTKDRTHTIWVTLGADEQVPGRNGLGSEDPGCDLVQIVIGLASSTREQRELEANPGCLQWKSGFP</sequence>
<evidence type="ECO:0000313" key="1">
    <source>
        <dbReference type="EMBL" id="EHH20103.1"/>
    </source>
</evidence>
<dbReference type="EMBL" id="CM001262">
    <property type="protein sequence ID" value="EHH20103.1"/>
    <property type="molecule type" value="Genomic_DNA"/>
</dbReference>
<feature type="non-terminal residue" evidence="1">
    <location>
        <position position="115"/>
    </location>
</feature>
<reference evidence="1" key="1">
    <citation type="journal article" date="2011" name="Nat. Biotechnol.">
        <title>Genome sequencing and comparison of two nonhuman primate animal models, the cynomolgus and Chinese rhesus macaques.</title>
        <authorList>
            <person name="Yan G."/>
            <person name="Zhang G."/>
            <person name="Fang X."/>
            <person name="Zhang Y."/>
            <person name="Li C."/>
            <person name="Ling F."/>
            <person name="Cooper D.N."/>
            <person name="Li Q."/>
            <person name="Li Y."/>
            <person name="van Gool A.J."/>
            <person name="Du H."/>
            <person name="Chen J."/>
            <person name="Chen R."/>
            <person name="Zhang P."/>
            <person name="Huang Z."/>
            <person name="Thompson J.R."/>
            <person name="Meng Y."/>
            <person name="Bai Y."/>
            <person name="Wang J."/>
            <person name="Zhuo M."/>
            <person name="Wang T."/>
            <person name="Huang Y."/>
            <person name="Wei L."/>
            <person name="Li J."/>
            <person name="Wang Z."/>
            <person name="Hu H."/>
            <person name="Yang P."/>
            <person name="Le L."/>
            <person name="Stenson P.D."/>
            <person name="Li B."/>
            <person name="Liu X."/>
            <person name="Ball E.V."/>
            <person name="An N."/>
            <person name="Huang Q."/>
            <person name="Zhang Y."/>
            <person name="Fan W."/>
            <person name="Zhang X."/>
            <person name="Li Y."/>
            <person name="Wang W."/>
            <person name="Katze M.G."/>
            <person name="Su B."/>
            <person name="Nielsen R."/>
            <person name="Yang H."/>
            <person name="Wang J."/>
            <person name="Wang X."/>
            <person name="Wang J."/>
        </authorList>
    </citation>
    <scope>NUCLEOTIDE SEQUENCE [LARGE SCALE GENOMIC DNA]</scope>
    <source>
        <strain evidence="1">CR-5</strain>
    </source>
</reference>
<name>G7N3H1_MACMU</name>
<protein>
    <submittedName>
        <fullName evidence="1">Uncharacterized protein</fullName>
    </submittedName>
</protein>
<accession>G7N3H1</accession>
<dbReference type="Proteomes" id="UP000013456">
    <property type="component" value="Chromosome 10"/>
</dbReference>
<dbReference type="AlphaFoldDB" id="G7N3H1"/>
<gene>
    <name evidence="1" type="ORF">EGK_02891</name>
</gene>